<comment type="caution">
    <text evidence="1">The sequence shown here is derived from an EMBL/GenBank/DDBJ whole genome shotgun (WGS) entry which is preliminary data.</text>
</comment>
<evidence type="ECO:0000313" key="2">
    <source>
        <dbReference type="Proteomes" id="UP000235728"/>
    </source>
</evidence>
<dbReference type="EMBL" id="MRVG01000007">
    <property type="protein sequence ID" value="PMB67353.1"/>
    <property type="molecule type" value="Genomic_DNA"/>
</dbReference>
<gene>
    <name evidence="1" type="ORF">BM221_007017</name>
</gene>
<name>A0A2N6NJ89_BEABA</name>
<sequence length="70" mass="7827">MVAPRDVLDICGKPRTAVPPEEAYVTVKNCGKRYKSKDITVERQQPATAGQRLTKAAREVNKRDWAVLDS</sequence>
<dbReference type="Proteomes" id="UP000235728">
    <property type="component" value="Unassembled WGS sequence"/>
</dbReference>
<evidence type="ECO:0000313" key="1">
    <source>
        <dbReference type="EMBL" id="PMB67353.1"/>
    </source>
</evidence>
<reference evidence="1 2" key="1">
    <citation type="journal article" date="2016" name="Appl. Microbiol. Biotechnol.">
        <title>Characterization of T-DNA insertion mutants with decreased virulence in the entomopathogenic fungus Beauveria bassiana JEF-007.</title>
        <authorList>
            <person name="Kim S."/>
            <person name="Lee S.J."/>
            <person name="Nai Y.S."/>
            <person name="Yu J.S."/>
            <person name="Lee M.R."/>
            <person name="Yang Y.T."/>
            <person name="Kim J.S."/>
        </authorList>
    </citation>
    <scope>NUCLEOTIDE SEQUENCE [LARGE SCALE GENOMIC DNA]</scope>
    <source>
        <strain evidence="1 2">JEF-007</strain>
    </source>
</reference>
<dbReference type="AlphaFoldDB" id="A0A2N6NJ89"/>
<accession>A0A2N6NJ89</accession>
<proteinExistence type="predicted"/>
<protein>
    <submittedName>
        <fullName evidence="1">Uncharacterized protein</fullName>
    </submittedName>
</protein>
<organism evidence="1 2">
    <name type="scientific">Beauveria bassiana</name>
    <name type="common">White muscardine disease fungus</name>
    <name type="synonym">Tritirachium shiotae</name>
    <dbReference type="NCBI Taxonomy" id="176275"/>
    <lineage>
        <taxon>Eukaryota</taxon>
        <taxon>Fungi</taxon>
        <taxon>Dikarya</taxon>
        <taxon>Ascomycota</taxon>
        <taxon>Pezizomycotina</taxon>
        <taxon>Sordariomycetes</taxon>
        <taxon>Hypocreomycetidae</taxon>
        <taxon>Hypocreales</taxon>
        <taxon>Cordycipitaceae</taxon>
        <taxon>Beauveria</taxon>
    </lineage>
</organism>